<comment type="caution">
    <text evidence="1">The sequence shown here is derived from an EMBL/GenBank/DDBJ whole genome shotgun (WGS) entry which is preliminary data.</text>
</comment>
<reference evidence="1 2" key="1">
    <citation type="submission" date="2021-06" db="EMBL/GenBank/DDBJ databases">
        <authorList>
            <person name="Kallberg Y."/>
            <person name="Tangrot J."/>
            <person name="Rosling A."/>
        </authorList>
    </citation>
    <scope>NUCLEOTIDE SEQUENCE [LARGE SCALE GENOMIC DNA]</scope>
    <source>
        <strain evidence="1 2">120-4 pot B 10/14</strain>
    </source>
</reference>
<organism evidence="1 2">
    <name type="scientific">Gigaspora margarita</name>
    <dbReference type="NCBI Taxonomy" id="4874"/>
    <lineage>
        <taxon>Eukaryota</taxon>
        <taxon>Fungi</taxon>
        <taxon>Fungi incertae sedis</taxon>
        <taxon>Mucoromycota</taxon>
        <taxon>Glomeromycotina</taxon>
        <taxon>Glomeromycetes</taxon>
        <taxon>Diversisporales</taxon>
        <taxon>Gigasporaceae</taxon>
        <taxon>Gigaspora</taxon>
    </lineage>
</organism>
<evidence type="ECO:0000313" key="2">
    <source>
        <dbReference type="Proteomes" id="UP000789901"/>
    </source>
</evidence>
<dbReference type="Proteomes" id="UP000789901">
    <property type="component" value="Unassembled WGS sequence"/>
</dbReference>
<evidence type="ECO:0000313" key="1">
    <source>
        <dbReference type="EMBL" id="CAG8844376.1"/>
    </source>
</evidence>
<name>A0ABN7WZU5_GIGMA</name>
<proteinExistence type="predicted"/>
<gene>
    <name evidence="1" type="ORF">GMARGA_LOCUS37068</name>
</gene>
<sequence length="73" mass="8293">SESRPTRTNLSLQACDKVITAHCAHYSTIVEIIVKVLALHNNTNKADLELINKTSKDLCSKQQLKRFIKRDNN</sequence>
<keyword evidence="2" id="KW-1185">Reference proteome</keyword>
<feature type="non-terminal residue" evidence="1">
    <location>
        <position position="1"/>
    </location>
</feature>
<dbReference type="EMBL" id="CAJVQB010075711">
    <property type="protein sequence ID" value="CAG8844376.1"/>
    <property type="molecule type" value="Genomic_DNA"/>
</dbReference>
<protein>
    <submittedName>
        <fullName evidence="1">33583_t:CDS:1</fullName>
    </submittedName>
</protein>
<accession>A0ABN7WZU5</accession>